<keyword evidence="2" id="KW-0677">Repeat</keyword>
<organism evidence="7 8">
    <name type="scientific">Chlamydomonas schloesseri</name>
    <dbReference type="NCBI Taxonomy" id="2026947"/>
    <lineage>
        <taxon>Eukaryota</taxon>
        <taxon>Viridiplantae</taxon>
        <taxon>Chlorophyta</taxon>
        <taxon>core chlorophytes</taxon>
        <taxon>Chlorophyceae</taxon>
        <taxon>CS clade</taxon>
        <taxon>Chlamydomonadales</taxon>
        <taxon>Chlamydomonadaceae</taxon>
        <taxon>Chlamydomonas</taxon>
    </lineage>
</organism>
<feature type="compositionally biased region" description="Low complexity" evidence="5">
    <location>
        <begin position="482"/>
        <end position="491"/>
    </location>
</feature>
<dbReference type="PROSITE" id="PS50110">
    <property type="entry name" value="RESPONSE_REGULATORY"/>
    <property type="match status" value="1"/>
</dbReference>
<dbReference type="InterPro" id="IPR044630">
    <property type="entry name" value="SPA1/2/3/4"/>
</dbReference>
<evidence type="ECO:0000256" key="5">
    <source>
        <dbReference type="SAM" id="MobiDB-lite"/>
    </source>
</evidence>
<evidence type="ECO:0000313" key="8">
    <source>
        <dbReference type="Proteomes" id="UP000613740"/>
    </source>
</evidence>
<feature type="domain" description="Response regulatory" evidence="6">
    <location>
        <begin position="32"/>
        <end position="151"/>
    </location>
</feature>
<dbReference type="SUPFAM" id="SSF56112">
    <property type="entry name" value="Protein kinase-like (PK-like)"/>
    <property type="match status" value="1"/>
</dbReference>
<feature type="region of interest" description="Disordered" evidence="5">
    <location>
        <begin position="231"/>
        <end position="263"/>
    </location>
</feature>
<evidence type="ECO:0000256" key="1">
    <source>
        <dbReference type="ARBA" id="ARBA00022574"/>
    </source>
</evidence>
<feature type="compositionally biased region" description="Gly residues" evidence="5">
    <location>
        <begin position="241"/>
        <end position="263"/>
    </location>
</feature>
<feature type="modified residue" description="4-aspartylphosphate" evidence="3">
    <location>
        <position position="84"/>
    </location>
</feature>
<dbReference type="GO" id="GO:0009640">
    <property type="term" value="P:photomorphogenesis"/>
    <property type="evidence" value="ECO:0007669"/>
    <property type="project" value="InterPro"/>
</dbReference>
<dbReference type="SUPFAM" id="SSF50978">
    <property type="entry name" value="WD40 repeat-like"/>
    <property type="match status" value="1"/>
</dbReference>
<dbReference type="InterPro" id="IPR011006">
    <property type="entry name" value="CheY-like_superfamily"/>
</dbReference>
<proteinExistence type="predicted"/>
<dbReference type="PROSITE" id="PS50294">
    <property type="entry name" value="WD_REPEATS_REGION"/>
    <property type="match status" value="2"/>
</dbReference>
<dbReference type="PANTHER" id="PTHR44218:SF6">
    <property type="entry name" value="PROTEIN SUPPRESSOR OF PHYA-105 1"/>
    <property type="match status" value="1"/>
</dbReference>
<dbReference type="SUPFAM" id="SSF52172">
    <property type="entry name" value="CheY-like"/>
    <property type="match status" value="1"/>
</dbReference>
<dbReference type="CDD" id="cd00156">
    <property type="entry name" value="REC"/>
    <property type="match status" value="1"/>
</dbReference>
<dbReference type="InterPro" id="IPR011009">
    <property type="entry name" value="Kinase-like_dom_sf"/>
</dbReference>
<sequence>MAATLLDAGLAPGLGAGPGGAPLPSVDPGDIHVLLVDDERLTRLVVGNLLRACKYKVTIAESGTQALEVLSKAGPGAFQLILTDVMMPDVGGLELLRFVRSHPHLSNVPVIMMSASEAQETMCAALLGGAEEYLVKPVTRKEVQNIWTHVMKRFHAASVQPAAAAAEVQAASEPVAAAAPGAVPGSTAPGAGGAGGAGSGAQLMSLGMGLSAGLGLPPEVARDVMRAAALAASTTSHQHPGAGGAGGSGGGGDAGSGNGALDGGAGGNGSGGAGAGAGLPDDAAMRLALMAGISNTNTPGAGGGAAAVTANGTAAASGADAAAAAAATAAAADLPGAGAQIGAARGGAAGLGPGSAAAAAVAAAAAGAPPGAEVSKVNLLKWLRRPSRTVQPKESFWIFCEVLLLLESCQASHGPTPRACGLRPSRMVLYSNGRVAFVQQPAATAAGAAGAATAGQTGKAAGGTKEGGGAGGGGGGGGGAMAGTPEAMEGVEGPGAAGGGDAAGSAPPAAAAAANANATAPVAAVDEEEALYRSPEEEAAAAAAAAAATAGSPAAAAAAAGAAAATAASDMFSLGLLFLELFFAATGPQQRAELLREARQRVLPPAFSRSQPKEAAFTLALLHPDPACRPTLAELLSSAMFRATTTSLRKRAAAAAAAAITGTAVVGGGGAAPGAEGAGQQQAVPQQGGVGAAAAAAKRAVQPHAPGKALGPGAAATAAAAVAAAAAAAGGANGPGARPGSGGHGVRHRLANGSGVAPGAAGDPSAAATAAAGTGALAPATAAAAGGALAVAAAANGPHAAGTTAASAAAAVPAGAASAETAAVAAMAAPPGAAAAAATGPGAGTPLRVDDAVLLEFLHTLRKRKLTELAAVESELGAFTADASMIEQYLLYLAQARAAKRFHRNNAGGANHASAAANGAANDGADDGGGGSAAAAAAAAAGGEESAEGGAAKDASAAAAAAAAAADAAAAATAAMPPPAHNAAWYEQHQAAQSKWVRIATKYPALESVFVERRGGGAGGAAGAASAAGGGWPRSGSVSGANPTTTGTGTGTGAAVVPTTPRHRHADAGGLPEPLLRFAEDLSAYATFTSLTPVASLRYGDPPAVSHMVAGAAFDRDDEFFAVAGVSKRIKIFEREAVMQSNIVGAHYPVLEISSRSRLSSVTWSGYIKGHLASADYEGLVQLWDANTNTELLSFEEHGKRVWSIDFSQADPARLLSGGDDGLVKLWNIQHEASTSTLDLRANVCSVQFSPHSPYIFAAGAANYRIFLYDLRHAARALHVIPGHARAVSYVRWLSPTALVSASTDSTVKLWALDRLGPDGLPRCAQTFRGHTNERNFTGLSVSPDGYICCGSENNRVFCYHQSMPMPVASYDFASGGGGGGMGGLGGVSGGDSMIVGGGGGGSMAGGGLGAGGGAGDTAASGAAGGDGGGGGGGGAGAGGSGSAAPPGQFVSSVCWSRRSNLLLAANSVGAIKLFTLS</sequence>
<feature type="region of interest" description="Disordered" evidence="5">
    <location>
        <begin position="909"/>
        <end position="933"/>
    </location>
</feature>
<evidence type="ECO:0000256" key="2">
    <source>
        <dbReference type="ARBA" id="ARBA00022737"/>
    </source>
</evidence>
<evidence type="ECO:0000313" key="7">
    <source>
        <dbReference type="EMBL" id="KAG2429193.1"/>
    </source>
</evidence>
<dbReference type="SMART" id="SM00320">
    <property type="entry name" value="WD40"/>
    <property type="match status" value="7"/>
</dbReference>
<dbReference type="EMBL" id="JAEHOD010000087">
    <property type="protein sequence ID" value="KAG2429193.1"/>
    <property type="molecule type" value="Genomic_DNA"/>
</dbReference>
<feature type="compositionally biased region" description="Low complexity" evidence="5">
    <location>
        <begin position="909"/>
        <end position="923"/>
    </location>
</feature>
<feature type="repeat" description="WD" evidence="4">
    <location>
        <begin position="1281"/>
        <end position="1311"/>
    </location>
</feature>
<name>A0A835VX76_9CHLO</name>
<dbReference type="InterPro" id="IPR001789">
    <property type="entry name" value="Sig_transdc_resp-reg_receiver"/>
</dbReference>
<accession>A0A835VX76</accession>
<feature type="region of interest" description="Disordered" evidence="5">
    <location>
        <begin position="1027"/>
        <end position="1056"/>
    </location>
</feature>
<dbReference type="PROSITE" id="PS50082">
    <property type="entry name" value="WD_REPEATS_2"/>
    <property type="match status" value="2"/>
</dbReference>
<dbReference type="InterPro" id="IPR036322">
    <property type="entry name" value="WD40_repeat_dom_sf"/>
</dbReference>
<dbReference type="PROSITE" id="PS00678">
    <property type="entry name" value="WD_REPEATS_1"/>
    <property type="match status" value="1"/>
</dbReference>
<reference evidence="7" key="1">
    <citation type="journal article" date="2020" name="bioRxiv">
        <title>Comparative genomics of Chlamydomonas.</title>
        <authorList>
            <person name="Craig R.J."/>
            <person name="Hasan A.R."/>
            <person name="Ness R.W."/>
            <person name="Keightley P.D."/>
        </authorList>
    </citation>
    <scope>NUCLEOTIDE SEQUENCE</scope>
    <source>
        <strain evidence="7">CCAP 11/173</strain>
    </source>
</reference>
<feature type="compositionally biased region" description="Low complexity" evidence="5">
    <location>
        <begin position="753"/>
        <end position="767"/>
    </location>
</feature>
<dbReference type="GO" id="GO:0000160">
    <property type="term" value="P:phosphorelay signal transduction system"/>
    <property type="evidence" value="ECO:0007669"/>
    <property type="project" value="InterPro"/>
</dbReference>
<feature type="region of interest" description="Disordered" evidence="5">
    <location>
        <begin position="731"/>
        <end position="767"/>
    </location>
</feature>
<feature type="compositionally biased region" description="Gly residues" evidence="5">
    <location>
        <begin position="460"/>
        <end position="481"/>
    </location>
</feature>
<dbReference type="Gene3D" id="1.10.510.10">
    <property type="entry name" value="Transferase(Phosphotransferase) domain 1"/>
    <property type="match status" value="1"/>
</dbReference>
<feature type="region of interest" description="Disordered" evidence="5">
    <location>
        <begin position="455"/>
        <end position="507"/>
    </location>
</feature>
<keyword evidence="1 4" id="KW-0853">WD repeat</keyword>
<dbReference type="InterPro" id="IPR001680">
    <property type="entry name" value="WD40_rpt"/>
</dbReference>
<gene>
    <name evidence="7" type="ORF">HYH02_014126</name>
</gene>
<feature type="compositionally biased region" description="Gly residues" evidence="5">
    <location>
        <begin position="492"/>
        <end position="502"/>
    </location>
</feature>
<dbReference type="InterPro" id="IPR019775">
    <property type="entry name" value="WD40_repeat_CS"/>
</dbReference>
<dbReference type="Pfam" id="PF00400">
    <property type="entry name" value="WD40"/>
    <property type="match status" value="3"/>
</dbReference>
<dbReference type="InterPro" id="IPR015943">
    <property type="entry name" value="WD40/YVTN_repeat-like_dom_sf"/>
</dbReference>
<dbReference type="SMART" id="SM00448">
    <property type="entry name" value="REC"/>
    <property type="match status" value="1"/>
</dbReference>
<keyword evidence="3" id="KW-0597">Phosphoprotein</keyword>
<dbReference type="Proteomes" id="UP000613740">
    <property type="component" value="Unassembled WGS sequence"/>
</dbReference>
<comment type="caution">
    <text evidence="7">The sequence shown here is derived from an EMBL/GenBank/DDBJ whole genome shotgun (WGS) entry which is preliminary data.</text>
</comment>
<evidence type="ECO:0000259" key="6">
    <source>
        <dbReference type="PROSITE" id="PS50110"/>
    </source>
</evidence>
<dbReference type="OrthoDB" id="273771at2759"/>
<dbReference type="Gene3D" id="2.130.10.10">
    <property type="entry name" value="YVTN repeat-like/Quinoprotein amine dehydrogenase"/>
    <property type="match status" value="1"/>
</dbReference>
<dbReference type="Gene3D" id="3.40.50.2300">
    <property type="match status" value="1"/>
</dbReference>
<evidence type="ECO:0000256" key="3">
    <source>
        <dbReference type="PROSITE-ProRule" id="PRU00169"/>
    </source>
</evidence>
<keyword evidence="8" id="KW-1185">Reference proteome</keyword>
<dbReference type="Pfam" id="PF00072">
    <property type="entry name" value="Response_reg"/>
    <property type="match status" value="1"/>
</dbReference>
<evidence type="ECO:0000256" key="4">
    <source>
        <dbReference type="PROSITE-ProRule" id="PRU00221"/>
    </source>
</evidence>
<feature type="compositionally biased region" description="Gly residues" evidence="5">
    <location>
        <begin position="731"/>
        <end position="744"/>
    </location>
</feature>
<feature type="repeat" description="WD" evidence="4">
    <location>
        <begin position="1195"/>
        <end position="1237"/>
    </location>
</feature>
<feature type="compositionally biased region" description="Low complexity" evidence="5">
    <location>
        <begin position="1043"/>
        <end position="1056"/>
    </location>
</feature>
<protein>
    <recommendedName>
        <fullName evidence="6">Response regulatory domain-containing protein</fullName>
    </recommendedName>
</protein>
<dbReference type="PANTHER" id="PTHR44218">
    <property type="entry name" value="PROTEIN SPA1-RELATED 2"/>
    <property type="match status" value="1"/>
</dbReference>